<gene>
    <name evidence="2" type="ORF">MUCCIDRAFT_115452</name>
</gene>
<dbReference type="OrthoDB" id="2276664at2759"/>
<proteinExistence type="predicted"/>
<dbReference type="VEuPathDB" id="FungiDB:MUCCIDRAFT_115452"/>
<evidence type="ECO:0000313" key="3">
    <source>
        <dbReference type="Proteomes" id="UP000077051"/>
    </source>
</evidence>
<dbReference type="SUPFAM" id="SSF52047">
    <property type="entry name" value="RNI-like"/>
    <property type="match status" value="1"/>
</dbReference>
<dbReference type="Proteomes" id="UP000077051">
    <property type="component" value="Unassembled WGS sequence"/>
</dbReference>
<feature type="domain" description="F-box" evidence="1">
    <location>
        <begin position="1"/>
        <end position="47"/>
    </location>
</feature>
<dbReference type="EMBL" id="AMYB01000010">
    <property type="protein sequence ID" value="OAC98532.1"/>
    <property type="molecule type" value="Genomic_DNA"/>
</dbReference>
<protein>
    <recommendedName>
        <fullName evidence="1">F-box domain-containing protein</fullName>
    </recommendedName>
</protein>
<dbReference type="InterPro" id="IPR032675">
    <property type="entry name" value="LRR_dom_sf"/>
</dbReference>
<dbReference type="AlphaFoldDB" id="A0A168H9N6"/>
<dbReference type="InterPro" id="IPR036047">
    <property type="entry name" value="F-box-like_dom_sf"/>
</dbReference>
<organism evidence="2 3">
    <name type="scientific">Mucor lusitanicus CBS 277.49</name>
    <dbReference type="NCBI Taxonomy" id="747725"/>
    <lineage>
        <taxon>Eukaryota</taxon>
        <taxon>Fungi</taxon>
        <taxon>Fungi incertae sedis</taxon>
        <taxon>Mucoromycota</taxon>
        <taxon>Mucoromycotina</taxon>
        <taxon>Mucoromycetes</taxon>
        <taxon>Mucorales</taxon>
        <taxon>Mucorineae</taxon>
        <taxon>Mucoraceae</taxon>
        <taxon>Mucor</taxon>
    </lineage>
</organism>
<name>A0A168H9N6_MUCCL</name>
<accession>A0A168H9N6</accession>
<evidence type="ECO:0000313" key="2">
    <source>
        <dbReference type="EMBL" id="OAC98532.1"/>
    </source>
</evidence>
<dbReference type="PROSITE" id="PS50181">
    <property type="entry name" value="FBOX"/>
    <property type="match status" value="1"/>
</dbReference>
<evidence type="ECO:0000259" key="1">
    <source>
        <dbReference type="PROSITE" id="PS50181"/>
    </source>
</evidence>
<dbReference type="Gene3D" id="1.20.1280.50">
    <property type="match status" value="1"/>
</dbReference>
<dbReference type="Gene3D" id="3.80.10.10">
    <property type="entry name" value="Ribonuclease Inhibitor"/>
    <property type="match status" value="1"/>
</dbReference>
<sequence length="347" mass="40311">MSTINKLPKELLYKILNNINSVSELAQIRLVCKRWDQHAEKIMFSKQITITSNPQALVLYGHLFKKTSHGKLVRHIHFHPSFQDKSIWLMSALLRIVFTVDILELTGVEKQDDVFNVILTAANESETKLLFLPHQPDAFTVAYSDALITFRHTLTSITIRLNRNTPDDTFWNFVDRLDEFKSLEVFDFSVSILVFRDLERILKGCTHLRSLSLDPYITADLINSNELNTWMRANVEKVRTLVHLTVVDECYGDLLEYLMFKYPNIKKLDINAERSRFKFDNSTAFKSNMDRVLKAIKGAPEKKIDFIISYSQLYIDIYRYFSSSDYTIIFKKVIGDNNLLFGVDGDI</sequence>
<comment type="caution">
    <text evidence="2">The sequence shown here is derived from an EMBL/GenBank/DDBJ whole genome shotgun (WGS) entry which is preliminary data.</text>
</comment>
<dbReference type="SUPFAM" id="SSF81383">
    <property type="entry name" value="F-box domain"/>
    <property type="match status" value="1"/>
</dbReference>
<dbReference type="InterPro" id="IPR001810">
    <property type="entry name" value="F-box_dom"/>
</dbReference>
<reference evidence="2 3" key="1">
    <citation type="submission" date="2015-06" db="EMBL/GenBank/DDBJ databases">
        <title>Expansion of signal transduction pathways in fungi by whole-genome duplication.</title>
        <authorList>
            <consortium name="DOE Joint Genome Institute"/>
            <person name="Corrochano L.M."/>
            <person name="Kuo A."/>
            <person name="Marcet-Houben M."/>
            <person name="Polaino S."/>
            <person name="Salamov A."/>
            <person name="Villalobos J.M."/>
            <person name="Alvarez M.I."/>
            <person name="Avalos J."/>
            <person name="Benito E.P."/>
            <person name="Benoit I."/>
            <person name="Burger G."/>
            <person name="Camino L.P."/>
            <person name="Canovas D."/>
            <person name="Cerda-Olmedo E."/>
            <person name="Cheng J.-F."/>
            <person name="Dominguez A."/>
            <person name="Elias M."/>
            <person name="Eslava A.P."/>
            <person name="Glaser F."/>
            <person name="Grimwood J."/>
            <person name="Gutierrez G."/>
            <person name="Heitman J."/>
            <person name="Henrissat B."/>
            <person name="Iturriaga E.A."/>
            <person name="Lang B.F."/>
            <person name="Lavin J.L."/>
            <person name="Lee S."/>
            <person name="Li W."/>
            <person name="Lindquist E."/>
            <person name="Lopez-Garcia S."/>
            <person name="Luque E.M."/>
            <person name="Marcos A.T."/>
            <person name="Martin J."/>
            <person name="Mccluskey K."/>
            <person name="Medina H.R."/>
            <person name="Miralles-Duran A."/>
            <person name="Miyazaki A."/>
            <person name="Munoz-Torres E."/>
            <person name="Oguiza J.A."/>
            <person name="Ohm R."/>
            <person name="Olmedo M."/>
            <person name="Orejas M."/>
            <person name="Ortiz-Castellanos L."/>
            <person name="Pisabarro A.G."/>
            <person name="Rodriguez-Romero J."/>
            <person name="Ruiz-Herrera J."/>
            <person name="Ruiz-Vazquez R."/>
            <person name="Sanz C."/>
            <person name="Schackwitz W."/>
            <person name="Schmutz J."/>
            <person name="Shahriari M."/>
            <person name="Shelest E."/>
            <person name="Silva-Franco F."/>
            <person name="Soanes D."/>
            <person name="Syed K."/>
            <person name="Tagua V.G."/>
            <person name="Talbot N.J."/>
            <person name="Thon M."/>
            <person name="De Vries R.P."/>
            <person name="Wiebenga A."/>
            <person name="Yadav J.S."/>
            <person name="Braun E.L."/>
            <person name="Baker S."/>
            <person name="Garre V."/>
            <person name="Horwitz B."/>
            <person name="Torres-Martinez S."/>
            <person name="Idnurm A."/>
            <person name="Herrera-Estrella A."/>
            <person name="Gabaldon T."/>
            <person name="Grigoriev I.V."/>
        </authorList>
    </citation>
    <scope>NUCLEOTIDE SEQUENCE [LARGE SCALE GENOMIC DNA]</scope>
    <source>
        <strain evidence="2 3">CBS 277.49</strain>
    </source>
</reference>
<keyword evidence="3" id="KW-1185">Reference proteome</keyword>
<dbReference type="Pfam" id="PF12937">
    <property type="entry name" value="F-box-like"/>
    <property type="match status" value="1"/>
</dbReference>